<accession>A0A8K0DCD2</accession>
<dbReference type="PROSITE" id="PS50009">
    <property type="entry name" value="RASGEF_CAT"/>
    <property type="match status" value="1"/>
</dbReference>
<dbReference type="EMBL" id="VTPC01003624">
    <property type="protein sequence ID" value="KAF2898240.1"/>
    <property type="molecule type" value="Genomic_DNA"/>
</dbReference>
<comment type="caution">
    <text evidence="5">The sequence shown here is derived from an EMBL/GenBank/DDBJ whole genome shotgun (WGS) entry which is preliminary data.</text>
</comment>
<dbReference type="InterPro" id="IPR001895">
    <property type="entry name" value="RASGEF_cat_dom"/>
</dbReference>
<dbReference type="SUPFAM" id="SSF54236">
    <property type="entry name" value="Ubiquitin-like"/>
    <property type="match status" value="1"/>
</dbReference>
<dbReference type="PROSITE" id="PS50200">
    <property type="entry name" value="RA"/>
    <property type="match status" value="1"/>
</dbReference>
<organism evidence="5 6">
    <name type="scientific">Ignelater luminosus</name>
    <name type="common">Cucubano</name>
    <name type="synonym">Pyrophorus luminosus</name>
    <dbReference type="NCBI Taxonomy" id="2038154"/>
    <lineage>
        <taxon>Eukaryota</taxon>
        <taxon>Metazoa</taxon>
        <taxon>Ecdysozoa</taxon>
        <taxon>Arthropoda</taxon>
        <taxon>Hexapoda</taxon>
        <taxon>Insecta</taxon>
        <taxon>Pterygota</taxon>
        <taxon>Neoptera</taxon>
        <taxon>Endopterygota</taxon>
        <taxon>Coleoptera</taxon>
        <taxon>Polyphaga</taxon>
        <taxon>Elateriformia</taxon>
        <taxon>Elateroidea</taxon>
        <taxon>Elateridae</taxon>
        <taxon>Agrypninae</taxon>
        <taxon>Pyrophorini</taxon>
        <taxon>Ignelater</taxon>
    </lineage>
</organism>
<feature type="non-terminal residue" evidence="5">
    <location>
        <position position="1"/>
    </location>
</feature>
<dbReference type="GO" id="GO:0007265">
    <property type="term" value="P:Ras protein signal transduction"/>
    <property type="evidence" value="ECO:0007669"/>
    <property type="project" value="TreeGrafter"/>
</dbReference>
<evidence type="ECO:0000256" key="1">
    <source>
        <dbReference type="ARBA" id="ARBA00022658"/>
    </source>
</evidence>
<keyword evidence="1 2" id="KW-0344">Guanine-nucleotide releasing factor</keyword>
<dbReference type="OrthoDB" id="21144at2759"/>
<sequence length="383" mass="44276">YQEDRKAHSGQKWKLPPCGQPISLFSGNKESRTIIMPQDDIIFRVYCADHTYCTLRLPVDSTAETIKLCAADKLKLRPNDELLLVEVKSNGERVTFKDNDISIPTALSINGRIFVSPKDHLDALTCLSEQEEATQGIDADLELFSTKELAYYMTLFDWDLFWCVHEYELLYHTFGRHHFGQITANLDIFLRRFNELQFWVVTEICMTSSLSKRVAILRKFIKLAAYCKEYQNLNAFCAIVMGLSNMAISRLSLTWEKLPSKFRKLYTEFESLIDPSRNHRSYRVSVSKLQPPIVPFMPLLLKDMTFTHEGNKTSLDGLVNFEKMHMLAQTLRTIRFCRSRHLVLDPPSPKSEGEVKSYIACLRVIDNQRVLTGMSQKLEPRRS</sequence>
<evidence type="ECO:0008006" key="7">
    <source>
        <dbReference type="Google" id="ProtNLM"/>
    </source>
</evidence>
<dbReference type="PANTHER" id="PTHR23113:SF327">
    <property type="entry name" value="EXCHANGE PROTEIN DIRECTLY ACTIVATED BY CAMP, ISOFORM E"/>
    <property type="match status" value="1"/>
</dbReference>
<dbReference type="FunFam" id="1.10.840.10:FF:000002">
    <property type="entry name" value="Rap guanine nucleotide exchange factor 4"/>
    <property type="match status" value="1"/>
</dbReference>
<dbReference type="Gene3D" id="1.10.840.10">
    <property type="entry name" value="Ras guanine-nucleotide exchange factors catalytic domain"/>
    <property type="match status" value="1"/>
</dbReference>
<dbReference type="GO" id="GO:0005886">
    <property type="term" value="C:plasma membrane"/>
    <property type="evidence" value="ECO:0007669"/>
    <property type="project" value="TreeGrafter"/>
</dbReference>
<dbReference type="GO" id="GO:0005085">
    <property type="term" value="F:guanyl-nucleotide exchange factor activity"/>
    <property type="evidence" value="ECO:0007669"/>
    <property type="project" value="UniProtKB-KW"/>
</dbReference>
<dbReference type="InterPro" id="IPR023578">
    <property type="entry name" value="Ras_GEF_dom_sf"/>
</dbReference>
<dbReference type="PROSITE" id="PS00720">
    <property type="entry name" value="RASGEF"/>
    <property type="match status" value="1"/>
</dbReference>
<gene>
    <name evidence="5" type="ORF">ILUMI_07929</name>
</gene>
<dbReference type="InterPro" id="IPR008937">
    <property type="entry name" value="Ras-like_GEF"/>
</dbReference>
<protein>
    <recommendedName>
        <fullName evidence="7">Rap guanine nucleotide exchange factor 4</fullName>
    </recommendedName>
</protein>
<dbReference type="Pfam" id="PF00617">
    <property type="entry name" value="RasGEF"/>
    <property type="match status" value="1"/>
</dbReference>
<dbReference type="Gene3D" id="3.10.20.90">
    <property type="entry name" value="Phosphatidylinositol 3-kinase Catalytic Subunit, Chain A, domain 1"/>
    <property type="match status" value="1"/>
</dbReference>
<keyword evidence="6" id="KW-1185">Reference proteome</keyword>
<dbReference type="CDD" id="cd00155">
    <property type="entry name" value="RasGEF"/>
    <property type="match status" value="1"/>
</dbReference>
<dbReference type="InterPro" id="IPR036964">
    <property type="entry name" value="RASGEF_cat_dom_sf"/>
</dbReference>
<dbReference type="InterPro" id="IPR019804">
    <property type="entry name" value="Ras_G-nucl-exch_fac_CS"/>
</dbReference>
<reference evidence="5" key="1">
    <citation type="submission" date="2019-08" db="EMBL/GenBank/DDBJ databases">
        <title>The genome of the North American firefly Photinus pyralis.</title>
        <authorList>
            <consortium name="Photinus pyralis genome working group"/>
            <person name="Fallon T.R."/>
            <person name="Sander Lower S.E."/>
            <person name="Weng J.-K."/>
        </authorList>
    </citation>
    <scope>NUCLEOTIDE SEQUENCE</scope>
    <source>
        <strain evidence="5">TRF0915ILg1</strain>
        <tissue evidence="5">Whole body</tissue>
    </source>
</reference>
<proteinExistence type="predicted"/>
<evidence type="ECO:0000256" key="2">
    <source>
        <dbReference type="PROSITE-ProRule" id="PRU00168"/>
    </source>
</evidence>
<dbReference type="AlphaFoldDB" id="A0A8K0DCD2"/>
<evidence type="ECO:0000259" key="3">
    <source>
        <dbReference type="PROSITE" id="PS50009"/>
    </source>
</evidence>
<evidence type="ECO:0000259" key="4">
    <source>
        <dbReference type="PROSITE" id="PS50200"/>
    </source>
</evidence>
<dbReference type="InterPro" id="IPR029071">
    <property type="entry name" value="Ubiquitin-like_domsf"/>
</dbReference>
<feature type="domain" description="Ras-associating" evidence="4">
    <location>
        <begin position="39"/>
        <end position="120"/>
    </location>
</feature>
<name>A0A8K0DCD2_IGNLU</name>
<dbReference type="InterPro" id="IPR000159">
    <property type="entry name" value="RA_dom"/>
</dbReference>
<evidence type="ECO:0000313" key="6">
    <source>
        <dbReference type="Proteomes" id="UP000801492"/>
    </source>
</evidence>
<dbReference type="SMART" id="SM00147">
    <property type="entry name" value="RasGEF"/>
    <property type="match status" value="1"/>
</dbReference>
<dbReference type="PANTHER" id="PTHR23113">
    <property type="entry name" value="GUANINE NUCLEOTIDE EXCHANGE FACTOR"/>
    <property type="match status" value="1"/>
</dbReference>
<feature type="domain" description="Ras-GEF" evidence="3">
    <location>
        <begin position="145"/>
        <end position="381"/>
    </location>
</feature>
<dbReference type="SUPFAM" id="SSF48366">
    <property type="entry name" value="Ras GEF"/>
    <property type="match status" value="1"/>
</dbReference>
<dbReference type="Proteomes" id="UP000801492">
    <property type="component" value="Unassembled WGS sequence"/>
</dbReference>
<evidence type="ECO:0000313" key="5">
    <source>
        <dbReference type="EMBL" id="KAF2898240.1"/>
    </source>
</evidence>